<reference evidence="1 2" key="1">
    <citation type="submission" date="2014-02" db="EMBL/GenBank/DDBJ databases">
        <title>Genome sequence of Paenibacillus darwinianus reveals adaptive mechanisms for survival in Antarctic soils.</title>
        <authorList>
            <person name="Dsouza M."/>
            <person name="Taylor M.W."/>
            <person name="Turner S.J."/>
            <person name="Aislabie J."/>
        </authorList>
    </citation>
    <scope>NUCLEOTIDE SEQUENCE [LARGE SCALE GENOMIC DNA]</scope>
    <source>
        <strain evidence="1 2">CE1</strain>
    </source>
</reference>
<gene>
    <name evidence="1" type="ORF">BG53_07185</name>
</gene>
<dbReference type="AlphaFoldDB" id="A0A9W5W6S7"/>
<protein>
    <submittedName>
        <fullName evidence="1">Uncharacterized protein</fullName>
    </submittedName>
</protein>
<evidence type="ECO:0000313" key="2">
    <source>
        <dbReference type="Proteomes" id="UP000053750"/>
    </source>
</evidence>
<organism evidence="1 2">
    <name type="scientific">Paenibacillus darwinianus</name>
    <dbReference type="NCBI Taxonomy" id="1380763"/>
    <lineage>
        <taxon>Bacteria</taxon>
        <taxon>Bacillati</taxon>
        <taxon>Bacillota</taxon>
        <taxon>Bacilli</taxon>
        <taxon>Bacillales</taxon>
        <taxon>Paenibacillaceae</taxon>
        <taxon>Paenibacillus</taxon>
    </lineage>
</organism>
<dbReference type="EMBL" id="JFHU01000204">
    <property type="protein sequence ID" value="EXX86003.1"/>
    <property type="molecule type" value="Genomic_DNA"/>
</dbReference>
<comment type="caution">
    <text evidence="1">The sequence shown here is derived from an EMBL/GenBank/DDBJ whole genome shotgun (WGS) entry which is preliminary data.</text>
</comment>
<accession>A0A9W5W6S7</accession>
<sequence length="109" mass="11113">MVGCRASADGRSVYAAMGLNRTDFLGRDESDAGCTLVYNHYPEARETIIELGGGSGRGLAKGSAAGYGRTFEVVDLVANTTVFTGGTGPIAVTVPAKAAVVLKVSVTAE</sequence>
<evidence type="ECO:0000313" key="1">
    <source>
        <dbReference type="EMBL" id="EXX86003.1"/>
    </source>
</evidence>
<name>A0A9W5W6S7_9BACL</name>
<keyword evidence="2" id="KW-1185">Reference proteome</keyword>
<dbReference type="Proteomes" id="UP000053750">
    <property type="component" value="Unassembled WGS sequence"/>
</dbReference>
<proteinExistence type="predicted"/>
<dbReference type="RefSeq" id="WP_036584711.1">
    <property type="nucleotide sequence ID" value="NZ_KK082175.1"/>
</dbReference>